<dbReference type="AlphaFoldDB" id="A0A0C2IB00"/>
<dbReference type="PRINTS" id="PR00081">
    <property type="entry name" value="GDHRDH"/>
</dbReference>
<keyword evidence="5" id="KW-1185">Reference proteome</keyword>
<dbReference type="OrthoDB" id="37659at2759"/>
<dbReference type="Pfam" id="PF00106">
    <property type="entry name" value="adh_short"/>
    <property type="match status" value="1"/>
</dbReference>
<dbReference type="GO" id="GO:0016491">
    <property type="term" value="F:oxidoreductase activity"/>
    <property type="evidence" value="ECO:0007669"/>
    <property type="project" value="UniProtKB-KW"/>
</dbReference>
<organism evidence="4 5">
    <name type="scientific">Sporothrix brasiliensis 5110</name>
    <dbReference type="NCBI Taxonomy" id="1398154"/>
    <lineage>
        <taxon>Eukaryota</taxon>
        <taxon>Fungi</taxon>
        <taxon>Dikarya</taxon>
        <taxon>Ascomycota</taxon>
        <taxon>Pezizomycotina</taxon>
        <taxon>Sordariomycetes</taxon>
        <taxon>Sordariomycetidae</taxon>
        <taxon>Ophiostomatales</taxon>
        <taxon>Ophiostomataceae</taxon>
        <taxon>Sporothrix</taxon>
    </lineage>
</organism>
<reference evidence="4 5" key="1">
    <citation type="journal article" date="2014" name="BMC Genomics">
        <title>Comparative genomics of the major fungal agents of human and animal Sporotrichosis: Sporothrix schenckii and Sporothrix brasiliensis.</title>
        <authorList>
            <person name="Teixeira M.M."/>
            <person name="de Almeida L.G."/>
            <person name="Kubitschek-Barreira P."/>
            <person name="Alves F.L."/>
            <person name="Kioshima E.S."/>
            <person name="Abadio A.K."/>
            <person name="Fernandes L."/>
            <person name="Derengowski L.S."/>
            <person name="Ferreira K.S."/>
            <person name="Souza R.C."/>
            <person name="Ruiz J.C."/>
            <person name="de Andrade N.C."/>
            <person name="Paes H.C."/>
            <person name="Nicola A.M."/>
            <person name="Albuquerque P."/>
            <person name="Gerber A.L."/>
            <person name="Martins V.P."/>
            <person name="Peconick L.D."/>
            <person name="Neto A.V."/>
            <person name="Chaucanez C.B."/>
            <person name="Silva P.A."/>
            <person name="Cunha O.L."/>
            <person name="de Oliveira F.F."/>
            <person name="dos Santos T.C."/>
            <person name="Barros A.L."/>
            <person name="Soares M.A."/>
            <person name="de Oliveira L.M."/>
            <person name="Marini M.M."/>
            <person name="Villalobos-Duno H."/>
            <person name="Cunha M.M."/>
            <person name="de Hoog S."/>
            <person name="da Silveira J.F."/>
            <person name="Henrissat B."/>
            <person name="Nino-Vega G.A."/>
            <person name="Cisalpino P.S."/>
            <person name="Mora-Montes H.M."/>
            <person name="Almeida S.R."/>
            <person name="Stajich J.E."/>
            <person name="Lopes-Bezerra L.M."/>
            <person name="Vasconcelos A.T."/>
            <person name="Felipe M.S."/>
        </authorList>
    </citation>
    <scope>NUCLEOTIDE SEQUENCE [LARGE SCALE GENOMIC DNA]</scope>
    <source>
        <strain evidence="4 5">5110</strain>
    </source>
</reference>
<keyword evidence="2" id="KW-0560">Oxidoreductase</keyword>
<evidence type="ECO:0000256" key="3">
    <source>
        <dbReference type="RuleBase" id="RU000363"/>
    </source>
</evidence>
<comment type="similarity">
    <text evidence="1 3">Belongs to the short-chain dehydrogenases/reductases (SDR) family.</text>
</comment>
<dbReference type="VEuPathDB" id="FungiDB:SPBR_08590"/>
<dbReference type="PRINTS" id="PR00080">
    <property type="entry name" value="SDRFAMILY"/>
</dbReference>
<dbReference type="SUPFAM" id="SSF51735">
    <property type="entry name" value="NAD(P)-binding Rossmann-fold domains"/>
    <property type="match status" value="1"/>
</dbReference>
<dbReference type="InterPro" id="IPR036291">
    <property type="entry name" value="NAD(P)-bd_dom_sf"/>
</dbReference>
<dbReference type="PANTHER" id="PTHR43180:SF33">
    <property type="entry name" value="15-HYDROXYPROSTAGLANDIN DEHYDROGENASE [NAD(+)]-LIKE"/>
    <property type="match status" value="1"/>
</dbReference>
<evidence type="ECO:0000313" key="5">
    <source>
        <dbReference type="Proteomes" id="UP000031575"/>
    </source>
</evidence>
<dbReference type="GeneID" id="63681749"/>
<evidence type="ECO:0000313" key="4">
    <source>
        <dbReference type="EMBL" id="KIH86426.1"/>
    </source>
</evidence>
<dbReference type="RefSeq" id="XP_040614436.1">
    <property type="nucleotide sequence ID" value="XM_040766828.1"/>
</dbReference>
<dbReference type="EMBL" id="AWTV01000011">
    <property type="protein sequence ID" value="KIH86426.1"/>
    <property type="molecule type" value="Genomic_DNA"/>
</dbReference>
<dbReference type="InterPro" id="IPR002347">
    <property type="entry name" value="SDR_fam"/>
</dbReference>
<protein>
    <submittedName>
        <fullName evidence="4">Short chain dehydrogenase/reductase</fullName>
    </submittedName>
</protein>
<comment type="caution">
    <text evidence="4">The sequence shown here is derived from an EMBL/GenBank/DDBJ whole genome shotgun (WGS) entry which is preliminary data.</text>
</comment>
<dbReference type="HOGENOM" id="CLU_010194_13_1_1"/>
<evidence type="ECO:0000256" key="1">
    <source>
        <dbReference type="ARBA" id="ARBA00006484"/>
    </source>
</evidence>
<accession>A0A0C2IB00</accession>
<dbReference type="Gene3D" id="3.40.50.720">
    <property type="entry name" value="NAD(P)-binding Rossmann-like Domain"/>
    <property type="match status" value="1"/>
</dbReference>
<sequence>MPTNVDIDPAVLAAAAGQTVIITGAAGGIGAATAVLFSEHGANVVIADLASARTAATETLIPSLAHPERAVFVPVDILNWADMQALFKTAVATFGRVDVVVANAGIMETAPVLDMDAVDAAGDLLESREAFQVLDVNIKGTLNTIRLGIHTMRRNERKHNAKDADAKDLVAGSIVLIASTSGYFGGTSVAGYITSKHGVVGLLRSCRATATQHGIRINAVAPFFTPTHITASYAEAWQAAGLEANTPRDVAGVIAQQALNTQVTGTCVLACGRIRRELETTRAALVGQWMGEDVTDLMARAGQLFAELGGYPLPKKREA</sequence>
<proteinExistence type="inferred from homology"/>
<evidence type="ECO:0000256" key="2">
    <source>
        <dbReference type="ARBA" id="ARBA00023002"/>
    </source>
</evidence>
<name>A0A0C2IB00_9PEZI</name>
<dbReference type="Proteomes" id="UP000031575">
    <property type="component" value="Unassembled WGS sequence"/>
</dbReference>
<dbReference type="PANTHER" id="PTHR43180">
    <property type="entry name" value="3-OXOACYL-(ACYL-CARRIER-PROTEIN) REDUCTASE (AFU_ORTHOLOGUE AFUA_6G11210)"/>
    <property type="match status" value="1"/>
</dbReference>
<gene>
    <name evidence="4" type="ORF">SPBR_08590</name>
</gene>